<dbReference type="RefSeq" id="WP_163348241.1">
    <property type="nucleotide sequence ID" value="NZ_CP048409.1"/>
</dbReference>
<dbReference type="InterPro" id="IPR001789">
    <property type="entry name" value="Sig_transdc_resp-reg_receiver"/>
</dbReference>
<evidence type="ECO:0000259" key="3">
    <source>
        <dbReference type="PROSITE" id="PS50930"/>
    </source>
</evidence>
<feature type="domain" description="HTH LytTR-type" evidence="3">
    <location>
        <begin position="147"/>
        <end position="250"/>
    </location>
</feature>
<gene>
    <name evidence="4" type="ORF">G0Q07_16810</name>
</gene>
<name>A0A6C0RGN5_9BACT</name>
<dbReference type="InterPro" id="IPR007492">
    <property type="entry name" value="LytTR_DNA-bd_dom"/>
</dbReference>
<sequence length="252" mass="29021">MNNSVIRTVIIDDEPRARETLNKMLRTYCKNIEIVGEGNNVQSGIEQIETLQPDVVFLDIRMPDGTGFDLLDKINYIDFALVILTAYDEYALKAFKFSAIDYLLKPLDPEELISSVQKIESSLNVHTNQLKTLIENINNSYKPFQKIVLKTAESIYIVKTDDIIRVEAESNYCRFYIHNSPPIFISKTLKEYSKILQNSNFFRPHQSHLINLNRIVRIDKQDGITIHMDDGSKVPVSFRKKDLLHAAISQLE</sequence>
<protein>
    <submittedName>
        <fullName evidence="4">Response regulator transcription factor</fullName>
    </submittedName>
</protein>
<dbReference type="InterPro" id="IPR011006">
    <property type="entry name" value="CheY-like_superfamily"/>
</dbReference>
<evidence type="ECO:0000259" key="2">
    <source>
        <dbReference type="PROSITE" id="PS50110"/>
    </source>
</evidence>
<dbReference type="SMART" id="SM00448">
    <property type="entry name" value="REC"/>
    <property type="match status" value="1"/>
</dbReference>
<feature type="domain" description="Response regulatory" evidence="2">
    <location>
        <begin position="7"/>
        <end position="120"/>
    </location>
</feature>
<proteinExistence type="predicted"/>
<evidence type="ECO:0000256" key="1">
    <source>
        <dbReference type="PROSITE-ProRule" id="PRU00169"/>
    </source>
</evidence>
<dbReference type="AlphaFoldDB" id="A0A6C0RGN5"/>
<dbReference type="GO" id="GO:0000156">
    <property type="term" value="F:phosphorelay response regulator activity"/>
    <property type="evidence" value="ECO:0007669"/>
    <property type="project" value="InterPro"/>
</dbReference>
<dbReference type="EMBL" id="CP048409">
    <property type="protein sequence ID" value="QIA09269.1"/>
    <property type="molecule type" value="Genomic_DNA"/>
</dbReference>
<keyword evidence="1" id="KW-0597">Phosphoprotein</keyword>
<dbReference type="PANTHER" id="PTHR37299">
    <property type="entry name" value="TRANSCRIPTIONAL REGULATOR-RELATED"/>
    <property type="match status" value="1"/>
</dbReference>
<dbReference type="SMART" id="SM00850">
    <property type="entry name" value="LytTR"/>
    <property type="match status" value="1"/>
</dbReference>
<organism evidence="4 5">
    <name type="scientific">Draconibacterium halophilum</name>
    <dbReference type="NCBI Taxonomy" id="2706887"/>
    <lineage>
        <taxon>Bacteria</taxon>
        <taxon>Pseudomonadati</taxon>
        <taxon>Bacteroidota</taxon>
        <taxon>Bacteroidia</taxon>
        <taxon>Marinilabiliales</taxon>
        <taxon>Prolixibacteraceae</taxon>
        <taxon>Draconibacterium</taxon>
    </lineage>
</organism>
<accession>A0A6C0RGN5</accession>
<dbReference type="SUPFAM" id="SSF52172">
    <property type="entry name" value="CheY-like"/>
    <property type="match status" value="1"/>
</dbReference>
<keyword evidence="5" id="KW-1185">Reference proteome</keyword>
<dbReference type="GO" id="GO:0003677">
    <property type="term" value="F:DNA binding"/>
    <property type="evidence" value="ECO:0007669"/>
    <property type="project" value="InterPro"/>
</dbReference>
<dbReference type="PANTHER" id="PTHR37299:SF1">
    <property type="entry name" value="STAGE 0 SPORULATION PROTEIN A HOMOLOG"/>
    <property type="match status" value="1"/>
</dbReference>
<dbReference type="PROSITE" id="PS50110">
    <property type="entry name" value="RESPONSE_REGULATORY"/>
    <property type="match status" value="1"/>
</dbReference>
<evidence type="ECO:0000313" key="4">
    <source>
        <dbReference type="EMBL" id="QIA09269.1"/>
    </source>
</evidence>
<evidence type="ECO:0000313" key="5">
    <source>
        <dbReference type="Proteomes" id="UP000474630"/>
    </source>
</evidence>
<dbReference type="InterPro" id="IPR046947">
    <property type="entry name" value="LytR-like"/>
</dbReference>
<dbReference type="Proteomes" id="UP000474630">
    <property type="component" value="Chromosome"/>
</dbReference>
<dbReference type="Gene3D" id="3.40.50.2300">
    <property type="match status" value="1"/>
</dbReference>
<dbReference type="Gene3D" id="2.40.50.1020">
    <property type="entry name" value="LytTr DNA-binding domain"/>
    <property type="match status" value="1"/>
</dbReference>
<dbReference type="Pfam" id="PF00072">
    <property type="entry name" value="Response_reg"/>
    <property type="match status" value="1"/>
</dbReference>
<feature type="modified residue" description="4-aspartylphosphate" evidence="1">
    <location>
        <position position="59"/>
    </location>
</feature>
<reference evidence="4 5" key="1">
    <citation type="submission" date="2020-02" db="EMBL/GenBank/DDBJ databases">
        <title>Genome sequencing for Draconibacterium sp. strain M1.</title>
        <authorList>
            <person name="Park S.-J."/>
        </authorList>
    </citation>
    <scope>NUCLEOTIDE SEQUENCE [LARGE SCALE GENOMIC DNA]</scope>
    <source>
        <strain evidence="4 5">M1</strain>
    </source>
</reference>
<dbReference type="Pfam" id="PF04397">
    <property type="entry name" value="LytTR"/>
    <property type="match status" value="1"/>
</dbReference>
<dbReference type="PROSITE" id="PS50930">
    <property type="entry name" value="HTH_LYTTR"/>
    <property type="match status" value="1"/>
</dbReference>
<dbReference type="KEGG" id="drc:G0Q07_16810"/>